<evidence type="ECO:0000256" key="5">
    <source>
        <dbReference type="ARBA" id="ARBA00022737"/>
    </source>
</evidence>
<comment type="function">
    <text evidence="14">Regulates transcription in association with TATA binding protein (TBP). Removes TBP from the TATA box via its C-terminal ATPase activity. Both transcription activation and repression require its ATPase activity. Part of the NCT transcriptional regulatory complex that acts as a key regulator of ergosterol biosynthesis and the azole exporter cdr1B. The NCT complex binds the promoters of genes linked to azole susceptibility, and especially represses the expression of cdr1B transporter.</text>
</comment>
<evidence type="ECO:0000256" key="19">
    <source>
        <dbReference type="SAM" id="MobiDB-lite"/>
    </source>
</evidence>
<dbReference type="FunFam" id="3.40.50.300:FF:000428">
    <property type="entry name" value="TATA-binding protein-associated factor 172"/>
    <property type="match status" value="1"/>
</dbReference>
<evidence type="ECO:0000256" key="4">
    <source>
        <dbReference type="ARBA" id="ARBA00022598"/>
    </source>
</evidence>
<dbReference type="InterPro" id="IPR027417">
    <property type="entry name" value="P-loop_NTPase"/>
</dbReference>
<dbReference type="GO" id="GO:0016887">
    <property type="term" value="F:ATP hydrolysis activity"/>
    <property type="evidence" value="ECO:0007669"/>
    <property type="project" value="EnsemblFungi"/>
</dbReference>
<evidence type="ECO:0000256" key="15">
    <source>
        <dbReference type="ARBA" id="ARBA00064550"/>
    </source>
</evidence>
<dbReference type="GO" id="GO:0045892">
    <property type="term" value="P:negative regulation of DNA-templated transcription"/>
    <property type="evidence" value="ECO:0007669"/>
    <property type="project" value="EnsemblFungi"/>
</dbReference>
<dbReference type="Gene3D" id="1.25.10.10">
    <property type="entry name" value="Leucine-rich Repeat Variant"/>
    <property type="match status" value="3"/>
</dbReference>
<dbReference type="InterPro" id="IPR045851">
    <property type="entry name" value="AMP-bd_C_sf"/>
</dbReference>
<keyword evidence="13" id="KW-0539">Nucleus</keyword>
<feature type="region of interest" description="Disordered" evidence="19">
    <location>
        <begin position="587"/>
        <end position="609"/>
    </location>
</feature>
<dbReference type="SMART" id="SM00490">
    <property type="entry name" value="HELICc"/>
    <property type="match status" value="1"/>
</dbReference>
<dbReference type="InterPro" id="IPR038718">
    <property type="entry name" value="SNF2-like_sf"/>
</dbReference>
<dbReference type="GO" id="GO:0004386">
    <property type="term" value="F:helicase activity"/>
    <property type="evidence" value="ECO:0007669"/>
    <property type="project" value="UniProtKB-KW"/>
</dbReference>
<dbReference type="InterPro" id="IPR049730">
    <property type="entry name" value="SNF2/RAD54-like_C"/>
</dbReference>
<dbReference type="Gene3D" id="3.40.50.12780">
    <property type="entry name" value="N-terminal domain of ligase-like"/>
    <property type="match status" value="1"/>
</dbReference>
<comment type="caution">
    <text evidence="22">The sequence shown here is derived from an EMBL/GenBank/DDBJ whole genome shotgun (WGS) entry which is preliminary data.</text>
</comment>
<dbReference type="Gene3D" id="3.40.50.10810">
    <property type="entry name" value="Tandem AAA-ATPase domain"/>
    <property type="match status" value="1"/>
</dbReference>
<dbReference type="Gene3D" id="3.30.300.30">
    <property type="match status" value="1"/>
</dbReference>
<keyword evidence="5" id="KW-0677">Repeat</keyword>
<keyword evidence="4" id="KW-0436">Ligase</keyword>
<dbReference type="Proteomes" id="UP000073492">
    <property type="component" value="Unassembled WGS sequence"/>
</dbReference>
<evidence type="ECO:0000256" key="16">
    <source>
        <dbReference type="ARBA" id="ARBA00073046"/>
    </source>
</evidence>
<evidence type="ECO:0000256" key="9">
    <source>
        <dbReference type="ARBA" id="ARBA00022840"/>
    </source>
</evidence>
<evidence type="ECO:0000256" key="2">
    <source>
        <dbReference type="ARBA" id="ARBA00006432"/>
    </source>
</evidence>
<dbReference type="FunFam" id="3.30.300.30:FF:000008">
    <property type="entry name" value="2,3-dihydroxybenzoate-AMP ligase"/>
    <property type="match status" value="1"/>
</dbReference>
<keyword evidence="9" id="KW-0067">ATP-binding</keyword>
<dbReference type="STRING" id="113226.A0A139IJF7"/>
<accession>A0A139IJF7</accession>
<dbReference type="GO" id="GO:0006364">
    <property type="term" value="P:rRNA processing"/>
    <property type="evidence" value="ECO:0007669"/>
    <property type="project" value="EnsemblFungi"/>
</dbReference>
<evidence type="ECO:0000256" key="14">
    <source>
        <dbReference type="ARBA" id="ARBA00053370"/>
    </source>
</evidence>
<evidence type="ECO:0000259" key="20">
    <source>
        <dbReference type="PROSITE" id="PS51192"/>
    </source>
</evidence>
<dbReference type="GO" id="GO:0005524">
    <property type="term" value="F:ATP binding"/>
    <property type="evidence" value="ECO:0007669"/>
    <property type="project" value="UniProtKB-KW"/>
</dbReference>
<dbReference type="SMART" id="SM00487">
    <property type="entry name" value="DEXDc"/>
    <property type="match status" value="1"/>
</dbReference>
<reference evidence="22 23" key="1">
    <citation type="submission" date="2015-07" db="EMBL/GenBank/DDBJ databases">
        <title>Comparative genomics of the Sigatoka disease complex on banana suggests a link between parallel evolutionary changes in Pseudocercospora fijiensis and Pseudocercospora eumusae and increased virulence on the banana host.</title>
        <authorList>
            <person name="Chang T.-C."/>
            <person name="Salvucci A."/>
            <person name="Crous P.W."/>
            <person name="Stergiopoulos I."/>
        </authorList>
    </citation>
    <scope>NUCLEOTIDE SEQUENCE [LARGE SCALE GENOMIC DNA]</scope>
    <source>
        <strain evidence="22 23">CBS 116634</strain>
    </source>
</reference>
<dbReference type="Pfam" id="PF13193">
    <property type="entry name" value="AMP-binding_C"/>
    <property type="match status" value="1"/>
</dbReference>
<dbReference type="InterPro" id="IPR014001">
    <property type="entry name" value="Helicase_ATP-bd"/>
</dbReference>
<dbReference type="InterPro" id="IPR044078">
    <property type="entry name" value="Mot1_ATP-bd"/>
</dbReference>
<dbReference type="Gene3D" id="3.40.50.300">
    <property type="entry name" value="P-loop containing nucleotide triphosphate hydrolases"/>
    <property type="match status" value="1"/>
</dbReference>
<keyword evidence="7" id="KW-0378">Hydrolase</keyword>
<evidence type="ECO:0000256" key="7">
    <source>
        <dbReference type="ARBA" id="ARBA00022801"/>
    </source>
</evidence>
<evidence type="ECO:0000256" key="6">
    <source>
        <dbReference type="ARBA" id="ARBA00022741"/>
    </source>
</evidence>
<dbReference type="GO" id="GO:0045898">
    <property type="term" value="P:regulation of RNA polymerase II transcription preinitiation complex assembly"/>
    <property type="evidence" value="ECO:0007669"/>
    <property type="project" value="EnsemblFungi"/>
</dbReference>
<dbReference type="InterPro" id="IPR044972">
    <property type="entry name" value="Mot1"/>
</dbReference>
<dbReference type="PANTHER" id="PTHR36498:SF1">
    <property type="entry name" value="TATA-BINDING PROTEIN-ASSOCIATED FACTOR 172"/>
    <property type="match status" value="1"/>
</dbReference>
<dbReference type="SUPFAM" id="SSF56801">
    <property type="entry name" value="Acetyl-CoA synthetase-like"/>
    <property type="match status" value="1"/>
</dbReference>
<dbReference type="PANTHER" id="PTHR36498">
    <property type="entry name" value="TATA-BINDING PROTEIN-ASSOCIATED FACTOR 172"/>
    <property type="match status" value="1"/>
</dbReference>
<feature type="compositionally biased region" description="Basic and acidic residues" evidence="19">
    <location>
        <begin position="587"/>
        <end position="599"/>
    </location>
</feature>
<keyword evidence="8" id="KW-0347">Helicase</keyword>
<dbReference type="FunFam" id="1.25.10.10:FF:000508">
    <property type="entry name" value="Probable helicase mot1"/>
    <property type="match status" value="1"/>
</dbReference>
<evidence type="ECO:0000256" key="11">
    <source>
        <dbReference type="ARBA" id="ARBA00023125"/>
    </source>
</evidence>
<evidence type="ECO:0000256" key="1">
    <source>
        <dbReference type="ARBA" id="ARBA00004123"/>
    </source>
</evidence>
<evidence type="ECO:0000313" key="22">
    <source>
        <dbReference type="EMBL" id="KXT14676.1"/>
    </source>
</evidence>
<dbReference type="GO" id="GO:0005667">
    <property type="term" value="C:transcription regulator complex"/>
    <property type="evidence" value="ECO:0007669"/>
    <property type="project" value="EnsemblFungi"/>
</dbReference>
<keyword evidence="10" id="KW-0805">Transcription regulation</keyword>
<dbReference type="InterPro" id="IPR022707">
    <property type="entry name" value="Mot1_central_dom"/>
</dbReference>
<dbReference type="InterPro" id="IPR042099">
    <property type="entry name" value="ANL_N_sf"/>
</dbReference>
<protein>
    <recommendedName>
        <fullName evidence="16">TATA-binding protein-associated factor mot1</fullName>
    </recommendedName>
    <alternativeName>
        <fullName evidence="18">Modifier of transcription 1</fullName>
    </alternativeName>
    <alternativeName>
        <fullName evidence="17">NCT transcriptional regulatory complex subunit mot1</fullName>
    </alternativeName>
</protein>
<feature type="compositionally biased region" description="Basic and acidic residues" evidence="19">
    <location>
        <begin position="867"/>
        <end position="888"/>
    </location>
</feature>
<dbReference type="GO" id="GO:0003677">
    <property type="term" value="F:DNA binding"/>
    <property type="evidence" value="ECO:0007669"/>
    <property type="project" value="UniProtKB-KW"/>
</dbReference>
<evidence type="ECO:0000256" key="12">
    <source>
        <dbReference type="ARBA" id="ARBA00023163"/>
    </source>
</evidence>
<dbReference type="EMBL" id="LFZO01000077">
    <property type="protein sequence ID" value="KXT14676.1"/>
    <property type="molecule type" value="Genomic_DNA"/>
</dbReference>
<evidence type="ECO:0000256" key="8">
    <source>
        <dbReference type="ARBA" id="ARBA00022806"/>
    </source>
</evidence>
<feature type="domain" description="Helicase ATP-binding" evidence="20">
    <location>
        <begin position="1997"/>
        <end position="2170"/>
    </location>
</feature>
<comment type="subcellular location">
    <subcellularLocation>
        <location evidence="1">Nucleus</location>
    </subcellularLocation>
</comment>
<feature type="region of interest" description="Disordered" evidence="19">
    <location>
        <begin position="1379"/>
        <end position="1414"/>
    </location>
</feature>
<dbReference type="FunFam" id="3.40.50.10810:FF:000009">
    <property type="entry name" value="B-TFIID TATA-box-binding protein-associated factor 1"/>
    <property type="match status" value="1"/>
</dbReference>
<dbReference type="CDD" id="cd18793">
    <property type="entry name" value="SF2_C_SNF"/>
    <property type="match status" value="1"/>
</dbReference>
<keyword evidence="23" id="KW-1185">Reference proteome</keyword>
<dbReference type="Pfam" id="PF00271">
    <property type="entry name" value="Helicase_C"/>
    <property type="match status" value="1"/>
</dbReference>
<dbReference type="InterPro" id="IPR011989">
    <property type="entry name" value="ARM-like"/>
</dbReference>
<dbReference type="GO" id="GO:0017025">
    <property type="term" value="F:TBP-class protein binding"/>
    <property type="evidence" value="ECO:0007669"/>
    <property type="project" value="EnsemblFungi"/>
</dbReference>
<gene>
    <name evidence="22" type="ORF">AC579_6406</name>
</gene>
<feature type="domain" description="Helicase C-terminal" evidence="21">
    <location>
        <begin position="2347"/>
        <end position="2495"/>
    </location>
</feature>
<proteinExistence type="inferred from homology"/>
<dbReference type="Pfam" id="PF00176">
    <property type="entry name" value="SNF2-rel_dom"/>
    <property type="match status" value="1"/>
</dbReference>
<organism evidence="22 23">
    <name type="scientific">Pseudocercospora musae</name>
    <dbReference type="NCBI Taxonomy" id="113226"/>
    <lineage>
        <taxon>Eukaryota</taxon>
        <taxon>Fungi</taxon>
        <taxon>Dikarya</taxon>
        <taxon>Ascomycota</taxon>
        <taxon>Pezizomycotina</taxon>
        <taxon>Dothideomycetes</taxon>
        <taxon>Dothideomycetidae</taxon>
        <taxon>Mycosphaerellales</taxon>
        <taxon>Mycosphaerellaceae</taxon>
        <taxon>Pseudocercospora</taxon>
    </lineage>
</organism>
<comment type="similarity">
    <text evidence="2">Belongs to the ATP-dependent AMP-binding enzyme family.</text>
</comment>
<keyword evidence="12" id="KW-0804">Transcription</keyword>
<dbReference type="OrthoDB" id="10252227at2759"/>
<dbReference type="SUPFAM" id="SSF48371">
    <property type="entry name" value="ARM repeat"/>
    <property type="match status" value="1"/>
</dbReference>
<comment type="similarity">
    <text evidence="3">Belongs to the SNF2/RAD54 helicase family.</text>
</comment>
<keyword evidence="11" id="KW-0238">DNA-binding</keyword>
<keyword evidence="6" id="KW-0547">Nucleotide-binding</keyword>
<dbReference type="InterPro" id="IPR000873">
    <property type="entry name" value="AMP-dep_synth/lig_dom"/>
</dbReference>
<name>A0A139IJF7_9PEZI</name>
<dbReference type="FunFam" id="1.25.10.10:FF:000445">
    <property type="entry name" value="Related to MOT1-transcriptional accessory protein"/>
    <property type="match status" value="1"/>
</dbReference>
<dbReference type="InterPro" id="IPR001650">
    <property type="entry name" value="Helicase_C-like"/>
</dbReference>
<dbReference type="InterPro" id="IPR016024">
    <property type="entry name" value="ARM-type_fold"/>
</dbReference>
<dbReference type="InterPro" id="IPR025110">
    <property type="entry name" value="AMP-bd_C"/>
</dbReference>
<dbReference type="GO" id="GO:0016874">
    <property type="term" value="F:ligase activity"/>
    <property type="evidence" value="ECO:0007669"/>
    <property type="project" value="UniProtKB-KW"/>
</dbReference>
<feature type="compositionally biased region" description="Polar residues" evidence="19">
    <location>
        <begin position="1383"/>
        <end position="1392"/>
    </location>
</feature>
<feature type="compositionally biased region" description="Basic and acidic residues" evidence="19">
    <location>
        <begin position="939"/>
        <end position="952"/>
    </location>
</feature>
<dbReference type="CDD" id="cd17999">
    <property type="entry name" value="DEXHc_Mot1"/>
    <property type="match status" value="1"/>
</dbReference>
<evidence type="ECO:0000259" key="21">
    <source>
        <dbReference type="PROSITE" id="PS51194"/>
    </source>
</evidence>
<evidence type="ECO:0000313" key="23">
    <source>
        <dbReference type="Proteomes" id="UP000073492"/>
    </source>
</evidence>
<dbReference type="InterPro" id="IPR000330">
    <property type="entry name" value="SNF2_N"/>
</dbReference>
<dbReference type="PROSITE" id="PS51194">
    <property type="entry name" value="HELICASE_CTER"/>
    <property type="match status" value="1"/>
</dbReference>
<dbReference type="GO" id="GO:0000228">
    <property type="term" value="C:nuclear chromosome"/>
    <property type="evidence" value="ECO:0007669"/>
    <property type="project" value="EnsemblFungi"/>
</dbReference>
<dbReference type="SUPFAM" id="SSF52540">
    <property type="entry name" value="P-loop containing nucleoside triphosphate hydrolases"/>
    <property type="match status" value="2"/>
</dbReference>
<sequence length="2576" mass="284686">MSAAMKRLSTLAAHFAPSSSSPTAADNSNMPSSEFQHSYHIHQLSPTFFLPRAASIEPNAVACVHRTANGKMLRRSYQTTADRARGLAYYLKKHGFKRVGILCTNTPAFLESIYGIGAAAAVNVAINYRLKKDDITYIFDHADVDMIIVDAEFRHLLDDFNQKHTSVPLIVDTDTDEDTGPYDQAVLEGLQHDDRTGGHGWAGLETQVADEDSMLALAYTSGTTARPKGVEYTHRSAYLAALGNVIESGLNTSHALAKRCHYLWTLPMFHAMGWTFPWAVTAVRGTHYCLRKIDYPYIWKLLKEEQISHFNAAPTVNTLLLADANAEKLQHPVRVTVAASPPTAHLFQQMEEHNLRPVHVYGLTETYGPITKGYQLPEWEDLEIKEKYAKMARQGHGFITSLPARVIKTNQDDSGKWDANDVIEDVAKDGKEIGEIVFIGNICAKGYYKDAAATKKLFAGGVQHSGDLAVWHADGAIQILDRAKDIIISGGENISSVALESMLVTHPDVLEAACVAVQDKQWGERPKAFLTVKDGKKGSTCGDDIIQWAKNQSSISRFMVPKEIEIIDELPKTSTGKVRKNVLREWAKGAKREARREQGSDSQSAGGSAGNGEVYVGCLHCEHVRSAHGGWAPVHTYTMHLRTPRASPDIQQAEALKLESAPASQRAGGANPAPMATSRLDRLVVLLETGSTQLIRNTAAQQLADVQKNHPDELFNLLTRVVPYLRSPSWDTRTAAARALGGIVEHAEQYHPNAAWHHVEPHVQLDPDADIKRQHAPTNAPPDQLHLSTLDVEAILTNGKELLGSAGKQYDFRLAGLSPTERLAAQKKTLTARLGLGGEYIEDELVTEKDIAIRTNSFAATPSLPKLDTDTSRNGHEDTFMKSPDEAPPHTPADGMSKRQLNMLKRRRKEELKRDNKKFKYDFAGGRRGSTSVAQTPADDMKQEIKAEKDENGNGNSDYFSLDRKGGDDDSKVVSEFKGLPIPEKSTLISEAEEDGSGWPFERLCEFLTVDLFDPGWEIRHGAAMGLREIVRVHGAGAGRRADKNAEENDQLNRAWLDDLACRICCVFMLDRFADYVSDNAVAPIRETAGQVLGAVLQYLPPPSVHEINRILYRLVMQKDLKVSRRIWHACHGGMIGMRYLVAVRTDLLFQDRSLMDGVLECVIKGLGDQDDDVRSVSAATLIPVAKEFVNVRSHELGHLISVVWECLSSLSDDLSASTGSVMDLLAKLCSFPEVLSAMKQNAAADPLQSFDELVPRLYPFLRHTITSVRSAVLRALLTFINIDGQDTKGWINGKALRLVFQNLLVERNDGVLKLSLDMWYALADAVVAKGQDVFQQEFEPHAIPLMSLTIHPIGISRHPIPMDATLFVKPSGQTYAPLASAHRQSPVNGSEPSKKRRKSDKKENSLPPSANTAHNIDAAIMQGDVDLVGADVMIRSRIFATRALGKAISLFPTEQRHVFFAPRLLPSLRSPYGSTQLFTAMALEGYASFCTQQDSLAADACTELRSLVQEERPGWYSDLTSYLRIARAQCQQLLNAFQEQGHVPGSKLPIIAVVCQGEPEAGKNAFSIADAEKIISHDYERLKKGLSTVQRMTAAEALNTAKLDAEMAISDANVARSQADLRIRSSAAAALIAFKAIPKKPQATIKAVMDGVKEEENLDLQHRIASAVAALISQLVANERHKVVEKVVGNLVKFCCMETGETPEFHPNADKEVGILSLQKDEDIQDRPDAAKYEREVRAARITRRGAKDALEQLCLTFGADIFTKVPVLQALIEGPIKQCFTDQLPPNIRDPEFTIGQETVDAMSTLRALVGTLDPALYAWVLRLLPFVARALQCKLAVLRYTAAKCFASVCSVITVQGFTMLVEQVIPPIKDAHEVVHRQGAVECIYHLIQVMGDGILPYVIFLLVPVLGRMSDSDPGVRLIATTAFATLVKLVPLEAGIPDPEGLPQSLLEGRERERSFISQMLDPKKVDEFKIPVAIKAELRSYQQDGVNWLAFLNRYNLHGVLCDDMGLGKTLQTLCIVASDHHLRAEEFAKTRAPDMRRLPSLIICPPTLTGHWKQEIRTYAPFLNAVAYVGPPAERGKVRDQLATADVVITSYDISRNDIDILAPINWNYCVLDEGHLIKNPKAKVTIAVKRLVANHRLILSGTPIQNNVLELWSLFDFLMPGFLGTEKVFQDRFAKPIAASRFAKSSSKEQEAGALAIESLHKQVLPFLLRRLKEEVLNDLPPKILQNYYCDLSDLQKRLFDDFTKKESKSLQAMAGSADKEAKQHIFQALQYMRKLCNSPAMVMKEGHKQYAATQALLAKDGSNLKDPKHAPKLTALRDLLVDCGIGVEPTDNGGIPTADQAVSQHRALIFCQMKEMLDMVESTVLKKMLPSATFARLDGSVEASKRQDIVNRFNSDPSIDCLLLTTSVGGLGLNLTGADTVIFVEHDWNPQKDLQAMDRAHRIGQKKVVNVYRLITRGTLEEKILNLQRFKIDVASTVVNQQNAGLGTMETDQILDLFNLGETDPNLAVSEGKEANGVDETNAVDAEGNMREKGKKGMLDELSELWDDKQYEEEFNLDGFLKTMKA</sequence>
<evidence type="ECO:0000256" key="17">
    <source>
        <dbReference type="ARBA" id="ARBA00081280"/>
    </source>
</evidence>
<feature type="region of interest" description="Disordered" evidence="19">
    <location>
        <begin position="920"/>
        <end position="967"/>
    </location>
</feature>
<evidence type="ECO:0000256" key="13">
    <source>
        <dbReference type="ARBA" id="ARBA00023242"/>
    </source>
</evidence>
<dbReference type="Pfam" id="PF00501">
    <property type="entry name" value="AMP-binding"/>
    <property type="match status" value="1"/>
</dbReference>
<dbReference type="GO" id="GO:0042790">
    <property type="term" value="P:nucleolar large rRNA transcription by RNA polymerase I"/>
    <property type="evidence" value="ECO:0007669"/>
    <property type="project" value="EnsemblFungi"/>
</dbReference>
<evidence type="ECO:0000256" key="10">
    <source>
        <dbReference type="ARBA" id="ARBA00023015"/>
    </source>
</evidence>
<dbReference type="Pfam" id="PF12054">
    <property type="entry name" value="DUF3535"/>
    <property type="match status" value="1"/>
</dbReference>
<evidence type="ECO:0000256" key="3">
    <source>
        <dbReference type="ARBA" id="ARBA00007025"/>
    </source>
</evidence>
<feature type="region of interest" description="Disordered" evidence="19">
    <location>
        <begin position="861"/>
        <end position="900"/>
    </location>
</feature>
<evidence type="ECO:0000256" key="18">
    <source>
        <dbReference type="ARBA" id="ARBA00081329"/>
    </source>
</evidence>
<comment type="subunit">
    <text evidence="15">Forms the NCT transcriptional regulatory complex with nctA and nctB.</text>
</comment>
<dbReference type="PROSITE" id="PS51192">
    <property type="entry name" value="HELICASE_ATP_BIND_1"/>
    <property type="match status" value="1"/>
</dbReference>